<name>A0AA36D6P2_9BILA</name>
<keyword evidence="2" id="KW-1185">Reference proteome</keyword>
<dbReference type="AlphaFoldDB" id="A0AA36D6P2"/>
<comment type="caution">
    <text evidence="1">The sequence shown here is derived from an EMBL/GenBank/DDBJ whole genome shotgun (WGS) entry which is preliminary data.</text>
</comment>
<accession>A0AA36D6P2</accession>
<organism evidence="1 2">
    <name type="scientific">Mesorhabditis spiculigera</name>
    <dbReference type="NCBI Taxonomy" id="96644"/>
    <lineage>
        <taxon>Eukaryota</taxon>
        <taxon>Metazoa</taxon>
        <taxon>Ecdysozoa</taxon>
        <taxon>Nematoda</taxon>
        <taxon>Chromadorea</taxon>
        <taxon>Rhabditida</taxon>
        <taxon>Rhabditina</taxon>
        <taxon>Rhabditomorpha</taxon>
        <taxon>Rhabditoidea</taxon>
        <taxon>Rhabditidae</taxon>
        <taxon>Mesorhabditinae</taxon>
        <taxon>Mesorhabditis</taxon>
    </lineage>
</organism>
<sequence length="151" mass="16642">MPNLTQLLLLVSAVVLLALADDQLDTDAMVRYLEKRGGGRGFSLLEEEKRGGGRGFQGFRMETRGGARAFKRGGGRGFMERETRGGARVFQLADGADGIHTVELRDGNSQYFNGLEMPMRERRGGARAFPDRFIRGGARSFPNQLSDSNEN</sequence>
<proteinExistence type="predicted"/>
<gene>
    <name evidence="1" type="ORF">MSPICULIGERA_LOCUS18879</name>
</gene>
<dbReference type="Proteomes" id="UP001177023">
    <property type="component" value="Unassembled WGS sequence"/>
</dbReference>
<dbReference type="EMBL" id="CATQJA010002662">
    <property type="protein sequence ID" value="CAJ0580688.1"/>
    <property type="molecule type" value="Genomic_DNA"/>
</dbReference>
<feature type="non-terminal residue" evidence="1">
    <location>
        <position position="151"/>
    </location>
</feature>
<protein>
    <submittedName>
        <fullName evidence="1">Uncharacterized protein</fullName>
    </submittedName>
</protein>
<reference evidence="1" key="1">
    <citation type="submission" date="2023-06" db="EMBL/GenBank/DDBJ databases">
        <authorList>
            <person name="Delattre M."/>
        </authorList>
    </citation>
    <scope>NUCLEOTIDE SEQUENCE</scope>
    <source>
        <strain evidence="1">AF72</strain>
    </source>
</reference>
<evidence type="ECO:0000313" key="2">
    <source>
        <dbReference type="Proteomes" id="UP001177023"/>
    </source>
</evidence>
<evidence type="ECO:0000313" key="1">
    <source>
        <dbReference type="EMBL" id="CAJ0580688.1"/>
    </source>
</evidence>